<dbReference type="OrthoDB" id="29306at2759"/>
<dbReference type="Pfam" id="PF00400">
    <property type="entry name" value="WD40"/>
    <property type="match status" value="2"/>
</dbReference>
<feature type="repeat" description="WD" evidence="3">
    <location>
        <begin position="183"/>
        <end position="214"/>
    </location>
</feature>
<comment type="caution">
    <text evidence="5">The sequence shown here is derived from an EMBL/GenBank/DDBJ whole genome shotgun (WGS) entry which is preliminary data.</text>
</comment>
<protein>
    <submittedName>
        <fullName evidence="5">Uncharacterized protein</fullName>
    </submittedName>
</protein>
<dbReference type="PROSITE" id="PS50082">
    <property type="entry name" value="WD_REPEATS_2"/>
    <property type="match status" value="2"/>
</dbReference>
<dbReference type="InterPro" id="IPR001680">
    <property type="entry name" value="WD40_rpt"/>
</dbReference>
<keyword evidence="2" id="KW-0677">Repeat</keyword>
<dbReference type="Proteomes" id="UP001165065">
    <property type="component" value="Unassembled WGS sequence"/>
</dbReference>
<gene>
    <name evidence="5" type="ORF">TrCOL_g11761</name>
</gene>
<accession>A0A9W7G214</accession>
<reference evidence="6" key="1">
    <citation type="journal article" date="2023" name="Commun. Biol.">
        <title>Genome analysis of Parmales, the sister group of diatoms, reveals the evolutionary specialization of diatoms from phago-mixotrophs to photoautotrophs.</title>
        <authorList>
            <person name="Ban H."/>
            <person name="Sato S."/>
            <person name="Yoshikawa S."/>
            <person name="Yamada K."/>
            <person name="Nakamura Y."/>
            <person name="Ichinomiya M."/>
            <person name="Sato N."/>
            <person name="Blanc-Mathieu R."/>
            <person name="Endo H."/>
            <person name="Kuwata A."/>
            <person name="Ogata H."/>
        </authorList>
    </citation>
    <scope>NUCLEOTIDE SEQUENCE [LARGE SCALE GENOMIC DNA]</scope>
</reference>
<keyword evidence="1 3" id="KW-0853">WD repeat</keyword>
<evidence type="ECO:0000256" key="3">
    <source>
        <dbReference type="PROSITE-ProRule" id="PRU00221"/>
    </source>
</evidence>
<dbReference type="SUPFAM" id="SSF50978">
    <property type="entry name" value="WD40 repeat-like"/>
    <property type="match status" value="1"/>
</dbReference>
<dbReference type="AlphaFoldDB" id="A0A9W7G214"/>
<dbReference type="Gene3D" id="2.130.10.10">
    <property type="entry name" value="YVTN repeat-like/Quinoprotein amine dehydrogenase"/>
    <property type="match status" value="2"/>
</dbReference>
<dbReference type="InterPro" id="IPR015943">
    <property type="entry name" value="WD40/YVTN_repeat-like_dom_sf"/>
</dbReference>
<dbReference type="PANTHER" id="PTHR22847">
    <property type="entry name" value="WD40 REPEAT PROTEIN"/>
    <property type="match status" value="1"/>
</dbReference>
<evidence type="ECO:0000256" key="1">
    <source>
        <dbReference type="ARBA" id="ARBA00022574"/>
    </source>
</evidence>
<dbReference type="EMBL" id="BRYA01000666">
    <property type="protein sequence ID" value="GMI28662.1"/>
    <property type="molecule type" value="Genomic_DNA"/>
</dbReference>
<dbReference type="SMART" id="SM00320">
    <property type="entry name" value="WD40"/>
    <property type="match status" value="3"/>
</dbReference>
<proteinExistence type="predicted"/>
<evidence type="ECO:0000256" key="4">
    <source>
        <dbReference type="SAM" id="MobiDB-lite"/>
    </source>
</evidence>
<organism evidence="5 6">
    <name type="scientific">Triparma columacea</name>
    <dbReference type="NCBI Taxonomy" id="722753"/>
    <lineage>
        <taxon>Eukaryota</taxon>
        <taxon>Sar</taxon>
        <taxon>Stramenopiles</taxon>
        <taxon>Ochrophyta</taxon>
        <taxon>Bolidophyceae</taxon>
        <taxon>Parmales</taxon>
        <taxon>Triparmaceae</taxon>
        <taxon>Triparma</taxon>
    </lineage>
</organism>
<dbReference type="GO" id="GO:1990234">
    <property type="term" value="C:transferase complex"/>
    <property type="evidence" value="ECO:0007669"/>
    <property type="project" value="UniProtKB-ARBA"/>
</dbReference>
<feature type="region of interest" description="Disordered" evidence="4">
    <location>
        <begin position="544"/>
        <end position="571"/>
    </location>
</feature>
<sequence length="571" mass="60805">MSGTARSILVLDESFSEACARLNDFAGKEVLAQGEHQTYLRRRRELLEGRELLETIRGGGGDEGLKVYLERRKMLLSGMFDSLCAKAEEAQLSSLASASMRRAVTAERQIKKDPRFLNVGSRVKDGEGDKKSKMELRLLHLKHLDGVSCLALSNLSAGFIAIGHSSGLITIMDILTGSILSRAEAHSGKVTSVQVSSHNNFIATTAEDGTCRVWIVGANLARGGGRADEEGGGLKLCSQVAFRGRIVGCLMLPPRSSVGMSNEFENFLVVAENDERGKFGGGGLIHVVDCLRGGIRQTLPIGSGGGIVGGSMRAVGKKVGKMKVGGMTFDAVGGVLYASLSGGRLDAWKVDRGAWVGWEGEGGGKFLKGRWTVGKGKGWKELTELKYRLFDPSTRFPSLVGVSTSHSLHFITLLPPTSAASRLKKAVVSSSPSDLGSGGASGGERGKWEEEWMDNVERNLGNCIALSGATGGVARGERDGRVSVYGRGGAQGDGEDWICLCRSRKGMHGGEVVGVGWSRDERWVVSGDDEGDVCVWEVSWGGGGDEEERNVKKKGKGGGEKKGGEVIRGWE</sequence>
<evidence type="ECO:0000256" key="2">
    <source>
        <dbReference type="ARBA" id="ARBA00022737"/>
    </source>
</evidence>
<dbReference type="PROSITE" id="PS50294">
    <property type="entry name" value="WD_REPEATS_REGION"/>
    <property type="match status" value="1"/>
</dbReference>
<evidence type="ECO:0000313" key="6">
    <source>
        <dbReference type="Proteomes" id="UP001165065"/>
    </source>
</evidence>
<feature type="repeat" description="WD" evidence="3">
    <location>
        <begin position="505"/>
        <end position="539"/>
    </location>
</feature>
<dbReference type="InterPro" id="IPR036322">
    <property type="entry name" value="WD40_repeat_dom_sf"/>
</dbReference>
<feature type="compositionally biased region" description="Basic and acidic residues" evidence="4">
    <location>
        <begin position="557"/>
        <end position="571"/>
    </location>
</feature>
<dbReference type="PANTHER" id="PTHR22847:SF637">
    <property type="entry name" value="WD REPEAT DOMAIN 5B"/>
    <property type="match status" value="1"/>
</dbReference>
<evidence type="ECO:0000313" key="5">
    <source>
        <dbReference type="EMBL" id="GMI28662.1"/>
    </source>
</evidence>
<name>A0A9W7G214_9STRA</name>
<keyword evidence="6" id="KW-1185">Reference proteome</keyword>